<dbReference type="Proteomes" id="UP001280121">
    <property type="component" value="Unassembled WGS sequence"/>
</dbReference>
<evidence type="ECO:0000313" key="2">
    <source>
        <dbReference type="EMBL" id="KAK2662488.1"/>
    </source>
</evidence>
<evidence type="ECO:0000313" key="3">
    <source>
        <dbReference type="Proteomes" id="UP001280121"/>
    </source>
</evidence>
<evidence type="ECO:0000259" key="1">
    <source>
        <dbReference type="Pfam" id="PF13456"/>
    </source>
</evidence>
<comment type="caution">
    <text evidence="2">The sequence shown here is derived from an EMBL/GenBank/DDBJ whole genome shotgun (WGS) entry which is preliminary data.</text>
</comment>
<organism evidence="2 3">
    <name type="scientific">Dipteronia dyeriana</name>
    <dbReference type="NCBI Taxonomy" id="168575"/>
    <lineage>
        <taxon>Eukaryota</taxon>
        <taxon>Viridiplantae</taxon>
        <taxon>Streptophyta</taxon>
        <taxon>Embryophyta</taxon>
        <taxon>Tracheophyta</taxon>
        <taxon>Spermatophyta</taxon>
        <taxon>Magnoliopsida</taxon>
        <taxon>eudicotyledons</taxon>
        <taxon>Gunneridae</taxon>
        <taxon>Pentapetalae</taxon>
        <taxon>rosids</taxon>
        <taxon>malvids</taxon>
        <taxon>Sapindales</taxon>
        <taxon>Sapindaceae</taxon>
        <taxon>Hippocastanoideae</taxon>
        <taxon>Acereae</taxon>
        <taxon>Dipteronia</taxon>
    </lineage>
</organism>
<reference evidence="2" key="1">
    <citation type="journal article" date="2023" name="Plant J.">
        <title>Genome sequences and population genomics provide insights into the demographic history, inbreeding, and mutation load of two 'living fossil' tree species of Dipteronia.</title>
        <authorList>
            <person name="Feng Y."/>
            <person name="Comes H.P."/>
            <person name="Chen J."/>
            <person name="Zhu S."/>
            <person name="Lu R."/>
            <person name="Zhang X."/>
            <person name="Li P."/>
            <person name="Qiu J."/>
            <person name="Olsen K.M."/>
            <person name="Qiu Y."/>
        </authorList>
    </citation>
    <scope>NUCLEOTIDE SEQUENCE</scope>
    <source>
        <strain evidence="2">KIB01</strain>
    </source>
</reference>
<feature type="domain" description="RNase H type-1" evidence="1">
    <location>
        <begin position="8"/>
        <end position="100"/>
    </location>
</feature>
<dbReference type="InterPro" id="IPR002156">
    <property type="entry name" value="RNaseH_domain"/>
</dbReference>
<dbReference type="GO" id="GO:0004523">
    <property type="term" value="F:RNA-DNA hybrid ribonuclease activity"/>
    <property type="evidence" value="ECO:0007669"/>
    <property type="project" value="InterPro"/>
</dbReference>
<keyword evidence="3" id="KW-1185">Reference proteome</keyword>
<dbReference type="GO" id="GO:0003676">
    <property type="term" value="F:nucleic acid binding"/>
    <property type="evidence" value="ECO:0007669"/>
    <property type="project" value="InterPro"/>
</dbReference>
<accession>A0AAE0CTM9</accession>
<dbReference type="AlphaFoldDB" id="A0AAE0CTM9"/>
<sequence length="101" mass="11259">MSNCKIDMGIVVRNRFGHLVLAASFVAKYVADATIAEAKVLFEDIQLAVNRGCIPLFVESNALFIVNLCYSKDFSRSEIDNIIHVINVLLNEKNIFSLSHS</sequence>
<gene>
    <name evidence="2" type="ORF">Ddye_001062</name>
</gene>
<dbReference type="EMBL" id="JANJYI010000001">
    <property type="protein sequence ID" value="KAK2662488.1"/>
    <property type="molecule type" value="Genomic_DNA"/>
</dbReference>
<name>A0AAE0CTM9_9ROSI</name>
<proteinExistence type="predicted"/>
<dbReference type="Pfam" id="PF13456">
    <property type="entry name" value="RVT_3"/>
    <property type="match status" value="1"/>
</dbReference>
<protein>
    <recommendedName>
        <fullName evidence="1">RNase H type-1 domain-containing protein</fullName>
    </recommendedName>
</protein>